<reference evidence="1 2" key="1">
    <citation type="submission" date="2016-06" db="EMBL/GenBank/DDBJ databases">
        <authorList>
            <person name="Ramos C."/>
            <person name="Pintado A."/>
            <person name="Crespo-Gomez J.I."/>
        </authorList>
    </citation>
    <scope>NUCLEOTIDE SEQUENCE [LARGE SCALE GENOMIC DNA]</scope>
    <source>
        <strain evidence="1 2">AVO110</strain>
    </source>
</reference>
<evidence type="ECO:0000313" key="2">
    <source>
        <dbReference type="Proteomes" id="UP000744555"/>
    </source>
</evidence>
<name>A0ABR7S5I6_AQUAC</name>
<evidence type="ECO:0000313" key="1">
    <source>
        <dbReference type="EMBL" id="MBC9252831.1"/>
    </source>
</evidence>
<sequence length="83" mass="9202">MGALIAIVADFRPYGEPFKRVHWQSMLMKHATSVSETDFRDPRSGAVGFEHHGTPIVHIEHSALRVGRDDPKSVIWPGLLAGL</sequence>
<comment type="caution">
    <text evidence="1">The sequence shown here is derived from an EMBL/GenBank/DDBJ whole genome shotgun (WGS) entry which is preliminary data.</text>
</comment>
<dbReference type="EMBL" id="LZEU01000001">
    <property type="protein sequence ID" value="MBC9252831.1"/>
    <property type="molecule type" value="Genomic_DNA"/>
</dbReference>
<accession>A0ABR7S5I6</accession>
<gene>
    <name evidence="1" type="ORF">A9179_21410</name>
</gene>
<keyword evidence="2" id="KW-1185">Reference proteome</keyword>
<proteinExistence type="predicted"/>
<protein>
    <submittedName>
        <fullName evidence="1">Uncharacterized protein</fullName>
    </submittedName>
</protein>
<organism evidence="1 2">
    <name type="scientific">Aquipseudomonas alcaligenes</name>
    <name type="common">Pseudomonas alcaligenes</name>
    <dbReference type="NCBI Taxonomy" id="43263"/>
    <lineage>
        <taxon>Bacteria</taxon>
        <taxon>Pseudomonadati</taxon>
        <taxon>Pseudomonadota</taxon>
        <taxon>Gammaproteobacteria</taxon>
        <taxon>Pseudomonadales</taxon>
        <taxon>Pseudomonadaceae</taxon>
        <taxon>Aquipseudomonas</taxon>
    </lineage>
</organism>
<dbReference type="Proteomes" id="UP000744555">
    <property type="component" value="Unassembled WGS sequence"/>
</dbReference>